<proteinExistence type="predicted"/>
<evidence type="ECO:0000313" key="2">
    <source>
        <dbReference type="Proteomes" id="UP000821865"/>
    </source>
</evidence>
<evidence type="ECO:0000313" key="1">
    <source>
        <dbReference type="EMBL" id="KAH7954069.1"/>
    </source>
</evidence>
<reference evidence="1" key="1">
    <citation type="submission" date="2020-05" db="EMBL/GenBank/DDBJ databases">
        <title>Large-scale comparative analyses of tick genomes elucidate their genetic diversity and vector capacities.</title>
        <authorList>
            <person name="Jia N."/>
            <person name="Wang J."/>
            <person name="Shi W."/>
            <person name="Du L."/>
            <person name="Sun Y."/>
            <person name="Zhan W."/>
            <person name="Jiang J."/>
            <person name="Wang Q."/>
            <person name="Zhang B."/>
            <person name="Ji P."/>
            <person name="Sakyi L.B."/>
            <person name="Cui X."/>
            <person name="Yuan T."/>
            <person name="Jiang B."/>
            <person name="Yang W."/>
            <person name="Lam T.T.-Y."/>
            <person name="Chang Q."/>
            <person name="Ding S."/>
            <person name="Wang X."/>
            <person name="Zhu J."/>
            <person name="Ruan X."/>
            <person name="Zhao L."/>
            <person name="Wei J."/>
            <person name="Que T."/>
            <person name="Du C."/>
            <person name="Cheng J."/>
            <person name="Dai P."/>
            <person name="Han X."/>
            <person name="Huang E."/>
            <person name="Gao Y."/>
            <person name="Liu J."/>
            <person name="Shao H."/>
            <person name="Ye R."/>
            <person name="Li L."/>
            <person name="Wei W."/>
            <person name="Wang X."/>
            <person name="Wang C."/>
            <person name="Yang T."/>
            <person name="Huo Q."/>
            <person name="Li W."/>
            <person name="Guo W."/>
            <person name="Chen H."/>
            <person name="Zhou L."/>
            <person name="Ni X."/>
            <person name="Tian J."/>
            <person name="Zhou Y."/>
            <person name="Sheng Y."/>
            <person name="Liu T."/>
            <person name="Pan Y."/>
            <person name="Xia L."/>
            <person name="Li J."/>
            <person name="Zhao F."/>
            <person name="Cao W."/>
        </authorList>
    </citation>
    <scope>NUCLEOTIDE SEQUENCE</scope>
    <source>
        <strain evidence="1">Dsil-2018</strain>
    </source>
</reference>
<comment type="caution">
    <text evidence="1">The sequence shown here is derived from an EMBL/GenBank/DDBJ whole genome shotgun (WGS) entry which is preliminary data.</text>
</comment>
<gene>
    <name evidence="1" type="ORF">HPB49_015321</name>
</gene>
<dbReference type="EMBL" id="CM023473">
    <property type="protein sequence ID" value="KAH7954069.1"/>
    <property type="molecule type" value="Genomic_DNA"/>
</dbReference>
<protein>
    <submittedName>
        <fullName evidence="1">Uncharacterized protein</fullName>
    </submittedName>
</protein>
<organism evidence="1 2">
    <name type="scientific">Dermacentor silvarum</name>
    <name type="common">Tick</name>
    <dbReference type="NCBI Taxonomy" id="543639"/>
    <lineage>
        <taxon>Eukaryota</taxon>
        <taxon>Metazoa</taxon>
        <taxon>Ecdysozoa</taxon>
        <taxon>Arthropoda</taxon>
        <taxon>Chelicerata</taxon>
        <taxon>Arachnida</taxon>
        <taxon>Acari</taxon>
        <taxon>Parasitiformes</taxon>
        <taxon>Ixodida</taxon>
        <taxon>Ixodoidea</taxon>
        <taxon>Ixodidae</taxon>
        <taxon>Rhipicephalinae</taxon>
        <taxon>Dermacentor</taxon>
    </lineage>
</organism>
<dbReference type="Proteomes" id="UP000821865">
    <property type="component" value="Chromosome 4"/>
</dbReference>
<name>A0ACB8CY63_DERSI</name>
<accession>A0ACB8CY63</accession>
<sequence>MSTYQHILALMAYINPGKNRSNVLSNAGIKASRGRWRKLTAENELFLVLVRLRLGLFQHDLAHRFGITHRTVSRICVSRINFTQIKTLQTATLGIKSCNRRNISCSIQRVLNNKGYFVRNGDKFSFKDFHCNQAIKWAKQYGPIYRVKTGSTDVVIINDFQLIKKYLPKKELLNRPQNWFFNEGEYQGVASFNGDVWMDNRRFSMQVLRDIGYGKTSMEENVKGECHGIVKQISRANGSPIPVHNLLLTSISSNIASLVYGTRHAHDDPHRLYMDKMLLGVFEAIGSGSMLEFLPMFVRQLLRKLPSTRRNDMATKVKEFIQYTKRQVEEHKQTLNNDSNRDFIDGYLKKIKEHEKEPKSNFTPKHLVGNAMALFFGGSGTVTLALQWHFLNFADKPDTVQARVQEEIDQVVGRERQPTWEDRQKMHYTMACIWEMNRWKTVSPLGVPRCVLEDTVFGEFYIPSGTTVVPNLWAVHNDPKLWKEPSKFDPNRFLGEDGCLVQPKPEYLIPFSVGTTTHVPWLAPHVNFVGSVNGRGGSSLWPPKEDG</sequence>
<keyword evidence="2" id="KW-1185">Reference proteome</keyword>